<keyword evidence="2" id="KW-1185">Reference proteome</keyword>
<evidence type="ECO:0000313" key="1">
    <source>
        <dbReference type="EMBL" id="TDD79624.1"/>
    </source>
</evidence>
<protein>
    <submittedName>
        <fullName evidence="1">Uncharacterized protein</fullName>
    </submittedName>
</protein>
<sequence>MSRATEAVVLLSARSPKPTAALRKARKDRLHLLVPDGTLIACDRVRADRPHYSAKHRCHHLVKAIAVLQNYEVTRG</sequence>
<reference evidence="1 2" key="1">
    <citation type="submission" date="2019-03" db="EMBL/GenBank/DDBJ databases">
        <title>Draft genome sequences of novel Actinobacteria.</title>
        <authorList>
            <person name="Sahin N."/>
            <person name="Ay H."/>
            <person name="Saygin H."/>
        </authorList>
    </citation>
    <scope>NUCLEOTIDE SEQUENCE [LARGE SCALE GENOMIC DNA]</scope>
    <source>
        <strain evidence="1 2">H3C3</strain>
    </source>
</reference>
<dbReference type="EMBL" id="SMKU01000170">
    <property type="protein sequence ID" value="TDD79624.1"/>
    <property type="molecule type" value="Genomic_DNA"/>
</dbReference>
<accession>A0A4R5B7I6</accession>
<dbReference type="AlphaFoldDB" id="A0A4R5B7I6"/>
<comment type="caution">
    <text evidence="1">The sequence shown here is derived from an EMBL/GenBank/DDBJ whole genome shotgun (WGS) entry which is preliminary data.</text>
</comment>
<proteinExistence type="predicted"/>
<evidence type="ECO:0000313" key="2">
    <source>
        <dbReference type="Proteomes" id="UP000294513"/>
    </source>
</evidence>
<gene>
    <name evidence="1" type="ORF">E1298_27435</name>
</gene>
<dbReference type="Proteomes" id="UP000294513">
    <property type="component" value="Unassembled WGS sequence"/>
</dbReference>
<name>A0A4R5B7I6_9ACTN</name>
<organism evidence="1 2">
    <name type="scientific">Actinomadura rubrisoli</name>
    <dbReference type="NCBI Taxonomy" id="2530368"/>
    <lineage>
        <taxon>Bacteria</taxon>
        <taxon>Bacillati</taxon>
        <taxon>Actinomycetota</taxon>
        <taxon>Actinomycetes</taxon>
        <taxon>Streptosporangiales</taxon>
        <taxon>Thermomonosporaceae</taxon>
        <taxon>Actinomadura</taxon>
    </lineage>
</organism>